<dbReference type="RefSeq" id="WP_157335114.1">
    <property type="nucleotide sequence ID" value="NZ_RHLK01000004.1"/>
</dbReference>
<dbReference type="InterPro" id="IPR037523">
    <property type="entry name" value="VOC_core"/>
</dbReference>
<dbReference type="Proteomes" id="UP000490800">
    <property type="component" value="Unassembled WGS sequence"/>
</dbReference>
<dbReference type="EMBL" id="RHLK01000004">
    <property type="protein sequence ID" value="MVO99820.1"/>
    <property type="molecule type" value="Genomic_DNA"/>
</dbReference>
<evidence type="ECO:0000313" key="2">
    <source>
        <dbReference type="EMBL" id="MVO99820.1"/>
    </source>
</evidence>
<dbReference type="OrthoDB" id="2184229at2"/>
<dbReference type="AlphaFoldDB" id="A0A7X3FHD6"/>
<dbReference type="Gene3D" id="3.10.180.10">
    <property type="entry name" value="2,3-Dihydroxybiphenyl 1,2-Dioxygenase, domain 1"/>
    <property type="match status" value="2"/>
</dbReference>
<evidence type="ECO:0000313" key="3">
    <source>
        <dbReference type="Proteomes" id="UP000490800"/>
    </source>
</evidence>
<accession>A0A7X3FHD6</accession>
<name>A0A7X3FHD6_9BACL</name>
<evidence type="ECO:0000259" key="1">
    <source>
        <dbReference type="PROSITE" id="PS51819"/>
    </source>
</evidence>
<dbReference type="InterPro" id="IPR029068">
    <property type="entry name" value="Glyas_Bleomycin-R_OHBP_Dase"/>
</dbReference>
<keyword evidence="3" id="KW-1185">Reference proteome</keyword>
<protein>
    <submittedName>
        <fullName evidence="2">Glyoxalase</fullName>
    </submittedName>
</protein>
<dbReference type="Pfam" id="PF00903">
    <property type="entry name" value="Glyoxalase"/>
    <property type="match status" value="2"/>
</dbReference>
<dbReference type="PROSITE" id="PS51819">
    <property type="entry name" value="VOC"/>
    <property type="match status" value="1"/>
</dbReference>
<reference evidence="2 3" key="1">
    <citation type="journal article" date="2019" name="Microorganisms">
        <title>Paenibacillus lutrae sp. nov., A Chitinolytic Species Isolated from A River Otter in Castril Natural Park, Granada, Spain.</title>
        <authorList>
            <person name="Rodriguez M."/>
            <person name="Reina J.C."/>
            <person name="Bejar V."/>
            <person name="Llamas I."/>
        </authorList>
    </citation>
    <scope>NUCLEOTIDE SEQUENCE [LARGE SCALE GENOMIC DNA]</scope>
    <source>
        <strain evidence="2 3">N10</strain>
    </source>
</reference>
<sequence>MTFTKLVDVFVPVSDLDRSVPWYIKVLGLRLLGRDSEHARLSFYEGTCLTLTRQKELNTYSAVAFNVNVYDAHEDYVRMKDAGVTMVEKLKPLQSMSRFTIADPDGNPIEIVGWEESGHEKTGSIRLGGAYLPVKDLDKSTDWYESNLNALIGQRFTITPAGGTDEVRAVAFTNINLCLIETPQNVPLEHRAFTIGSTDPRGDYERLRYRGAVKLSTLTKEFTRDVFGMLDPDDNQIGIIGILH</sequence>
<feature type="domain" description="VOC" evidence="1">
    <location>
        <begin position="5"/>
        <end position="114"/>
    </location>
</feature>
<organism evidence="2 3">
    <name type="scientific">Paenibacillus lutrae</name>
    <dbReference type="NCBI Taxonomy" id="2078573"/>
    <lineage>
        <taxon>Bacteria</taxon>
        <taxon>Bacillati</taxon>
        <taxon>Bacillota</taxon>
        <taxon>Bacilli</taxon>
        <taxon>Bacillales</taxon>
        <taxon>Paenibacillaceae</taxon>
        <taxon>Paenibacillus</taxon>
    </lineage>
</organism>
<comment type="caution">
    <text evidence="2">The sequence shown here is derived from an EMBL/GenBank/DDBJ whole genome shotgun (WGS) entry which is preliminary data.</text>
</comment>
<dbReference type="SUPFAM" id="SSF54593">
    <property type="entry name" value="Glyoxalase/Bleomycin resistance protein/Dihydroxybiphenyl dioxygenase"/>
    <property type="match status" value="2"/>
</dbReference>
<dbReference type="CDD" id="cd06587">
    <property type="entry name" value="VOC"/>
    <property type="match status" value="1"/>
</dbReference>
<gene>
    <name evidence="2" type="ORF">EDM21_09795</name>
</gene>
<dbReference type="InterPro" id="IPR004360">
    <property type="entry name" value="Glyas_Fos-R_dOase_dom"/>
</dbReference>
<proteinExistence type="predicted"/>